<comment type="caution">
    <text evidence="1">The sequence shown here is derived from an EMBL/GenBank/DDBJ whole genome shotgun (WGS) entry which is preliminary data.</text>
</comment>
<dbReference type="EMBL" id="MU003497">
    <property type="protein sequence ID" value="KAF2474753.1"/>
    <property type="molecule type" value="Genomic_DNA"/>
</dbReference>
<reference evidence="1" key="1">
    <citation type="journal article" date="2020" name="Stud. Mycol.">
        <title>101 Dothideomycetes genomes: a test case for predicting lifestyles and emergence of pathogens.</title>
        <authorList>
            <person name="Haridas S."/>
            <person name="Albert R."/>
            <person name="Binder M."/>
            <person name="Bloem J."/>
            <person name="Labutti K."/>
            <person name="Salamov A."/>
            <person name="Andreopoulos B."/>
            <person name="Baker S."/>
            <person name="Barry K."/>
            <person name="Bills G."/>
            <person name="Bluhm B."/>
            <person name="Cannon C."/>
            <person name="Castanera R."/>
            <person name="Culley D."/>
            <person name="Daum C."/>
            <person name="Ezra D."/>
            <person name="Gonzalez J."/>
            <person name="Henrissat B."/>
            <person name="Kuo A."/>
            <person name="Liang C."/>
            <person name="Lipzen A."/>
            <person name="Lutzoni F."/>
            <person name="Magnuson J."/>
            <person name="Mondo S."/>
            <person name="Nolan M."/>
            <person name="Ohm R."/>
            <person name="Pangilinan J."/>
            <person name="Park H.-J."/>
            <person name="Ramirez L."/>
            <person name="Alfaro M."/>
            <person name="Sun H."/>
            <person name="Tritt A."/>
            <person name="Yoshinaga Y."/>
            <person name="Zwiers L.-H."/>
            <person name="Turgeon B."/>
            <person name="Goodwin S."/>
            <person name="Spatafora J."/>
            <person name="Crous P."/>
            <person name="Grigoriev I."/>
        </authorList>
    </citation>
    <scope>NUCLEOTIDE SEQUENCE</scope>
    <source>
        <strain evidence="1">ATCC 200398</strain>
    </source>
</reference>
<name>A0ACB6R645_9PLEO</name>
<sequence length="922" mass="103277">MTTKSNFKRALPPAQQSRQHVLDSLRTTQLLDSKAVLPAELINTILDYLPVPDMFRFARTSKRMQEMVYDDTRWIQRLKTMGCWNDIEARQRFEEAMRKKMEAQRAKDEEARNADAGPNSSVNGIAGGSEGERKTSVTLFDAGLEEEMQRKSVDRKVRPRATTLDKGFDDMTLSSPSNVSARPQVPPLDPNIALKILSRARSIRGMARQEYGKIYGALAPFYFDLARSRSHTDPVLFRTYRDPEQQAQMLAQLQTFAKSDSAQGWHQREEKLETMIGIFENAVLREFEQGFETKDLDGRMKKYAHVLVTLNGGAAGVDSYIHNHPLMLDKEKLGNPADCLRHAGPGHISSRPSHDFFKGLAISLNDEAAIIDRVFPSSIDVLLPFVDRVGEDIISEYITSLFDEAHDASIEIYLKAVAGIYEQALQFAISLKPTKGSKPNFKEDVMHIVSRCFEPHIDLYLQEELDFFKRKSAAEVEVWEKRLTDEEQSTETFFMSNVSRQAAKKDFLTSFKKVVMMPVNVLPTIGGSSKPAPAALGMNGDALNTPSRSSTPIPGERSTSPRPLEAPTTELAAKAAIMNSRLEGIRSLFSIEVALNLIHTAKSSLERAARFVRLGGQSGEEAKEQCENIFLALLQILGGRHIKPGFDKAVNHLSEYKPREVADHSKQGVAPLVAFLELVNVGDLIQQMVDVFYLQELVAANLTDRDDFLSPACKEKKKFEQMLDERVAAGLNKGIDVLMDEVEFLCGTTQLPTDFNPTPGADGTVEMLDIGPSHTASKVVDIVSSHTSMLVGSTDKNVLDVFNQEVGLRLFTALCKHLKRQRISVDGAIKLISDMNAYNTYIASLRNKSLTQYFTALRELSQIYLIAPDHAKDIATIIADSDRYHGIFRAEEVYEFAERRADWYQLKREVERQMYGVGCAVM</sequence>
<evidence type="ECO:0000313" key="2">
    <source>
        <dbReference type="Proteomes" id="UP000799755"/>
    </source>
</evidence>
<proteinExistence type="predicted"/>
<evidence type="ECO:0000313" key="1">
    <source>
        <dbReference type="EMBL" id="KAF2474753.1"/>
    </source>
</evidence>
<gene>
    <name evidence="1" type="ORF">BDR25DRAFT_255154</name>
</gene>
<accession>A0ACB6R645</accession>
<dbReference type="Proteomes" id="UP000799755">
    <property type="component" value="Unassembled WGS sequence"/>
</dbReference>
<keyword evidence="2" id="KW-1185">Reference proteome</keyword>
<protein>
    <submittedName>
        <fullName evidence="1">Uncharacterized protein</fullName>
    </submittedName>
</protein>
<organism evidence="1 2">
    <name type="scientific">Lindgomyces ingoldianus</name>
    <dbReference type="NCBI Taxonomy" id="673940"/>
    <lineage>
        <taxon>Eukaryota</taxon>
        <taxon>Fungi</taxon>
        <taxon>Dikarya</taxon>
        <taxon>Ascomycota</taxon>
        <taxon>Pezizomycotina</taxon>
        <taxon>Dothideomycetes</taxon>
        <taxon>Pleosporomycetidae</taxon>
        <taxon>Pleosporales</taxon>
        <taxon>Lindgomycetaceae</taxon>
        <taxon>Lindgomyces</taxon>
    </lineage>
</organism>